<dbReference type="OrthoDB" id="282105at2"/>
<proteinExistence type="predicted"/>
<dbReference type="SMART" id="SM00899">
    <property type="entry name" value="FeoA"/>
    <property type="match status" value="1"/>
</dbReference>
<gene>
    <name evidence="3" type="ORF">CEE69_07010</name>
</gene>
<dbReference type="AlphaFoldDB" id="A0A2G1WA95"/>
<keyword evidence="1" id="KW-0408">Iron</keyword>
<dbReference type="SUPFAM" id="SSF50037">
    <property type="entry name" value="C-terminal domain of transcriptional repressors"/>
    <property type="match status" value="1"/>
</dbReference>
<keyword evidence="4" id="KW-1185">Reference proteome</keyword>
<dbReference type="InterPro" id="IPR038157">
    <property type="entry name" value="FeoA_core_dom"/>
</dbReference>
<sequence>MIAELALDRCGSNSAEIVRLDLPENCASRLKALGLFEGQLVQLSRRGNPLILKAAGSRIAVAGEIAQQIFVRATDG</sequence>
<evidence type="ECO:0000256" key="1">
    <source>
        <dbReference type="ARBA" id="ARBA00023004"/>
    </source>
</evidence>
<dbReference type="Proteomes" id="UP000225740">
    <property type="component" value="Unassembled WGS sequence"/>
</dbReference>
<dbReference type="InterPro" id="IPR008988">
    <property type="entry name" value="Transcriptional_repressor_C"/>
</dbReference>
<reference evidence="3 4" key="1">
    <citation type="submission" date="2017-06" db="EMBL/GenBank/DDBJ databases">
        <title>Description of Rhodopirellula bahusiensis sp. nov.</title>
        <authorList>
            <person name="Kizina J."/>
            <person name="Harder J."/>
        </authorList>
    </citation>
    <scope>NUCLEOTIDE SEQUENCE [LARGE SCALE GENOMIC DNA]</scope>
    <source>
        <strain evidence="3 4">SWK21</strain>
    </source>
</reference>
<dbReference type="GO" id="GO:0046914">
    <property type="term" value="F:transition metal ion binding"/>
    <property type="evidence" value="ECO:0007669"/>
    <property type="project" value="InterPro"/>
</dbReference>
<evidence type="ECO:0000259" key="2">
    <source>
        <dbReference type="SMART" id="SM00899"/>
    </source>
</evidence>
<dbReference type="Pfam" id="PF04023">
    <property type="entry name" value="FeoA"/>
    <property type="match status" value="1"/>
</dbReference>
<evidence type="ECO:0000313" key="3">
    <source>
        <dbReference type="EMBL" id="PHQ35948.1"/>
    </source>
</evidence>
<dbReference type="Gene3D" id="2.30.30.90">
    <property type="match status" value="1"/>
</dbReference>
<accession>A0A2G1WA95</accession>
<protein>
    <submittedName>
        <fullName evidence="3">Ferrous iron transport protein A</fullName>
    </submittedName>
</protein>
<feature type="domain" description="Ferrous iron transporter FeoA-like" evidence="2">
    <location>
        <begin position="5"/>
        <end position="73"/>
    </location>
</feature>
<comment type="caution">
    <text evidence="3">The sequence shown here is derived from an EMBL/GenBank/DDBJ whole genome shotgun (WGS) entry which is preliminary data.</text>
</comment>
<organism evidence="3 4">
    <name type="scientific">Rhodopirellula bahusiensis</name>
    <dbReference type="NCBI Taxonomy" id="2014065"/>
    <lineage>
        <taxon>Bacteria</taxon>
        <taxon>Pseudomonadati</taxon>
        <taxon>Planctomycetota</taxon>
        <taxon>Planctomycetia</taxon>
        <taxon>Pirellulales</taxon>
        <taxon>Pirellulaceae</taxon>
        <taxon>Rhodopirellula</taxon>
    </lineage>
</organism>
<dbReference type="GeneID" id="90607957"/>
<name>A0A2G1WA95_9BACT</name>
<dbReference type="RefSeq" id="WP_007326709.1">
    <property type="nucleotide sequence ID" value="NZ_JBDUYK010000099.1"/>
</dbReference>
<dbReference type="InterPro" id="IPR007167">
    <property type="entry name" value="Fe-transptr_FeoA-like"/>
</dbReference>
<evidence type="ECO:0000313" key="4">
    <source>
        <dbReference type="Proteomes" id="UP000225740"/>
    </source>
</evidence>
<dbReference type="EMBL" id="NIZW01000004">
    <property type="protein sequence ID" value="PHQ35948.1"/>
    <property type="molecule type" value="Genomic_DNA"/>
</dbReference>